<dbReference type="InterPro" id="IPR011765">
    <property type="entry name" value="Pept_M16_N"/>
</dbReference>
<dbReference type="PANTHER" id="PTHR11851">
    <property type="entry name" value="METALLOPROTEASE"/>
    <property type="match status" value="1"/>
</dbReference>
<dbReference type="FunFam" id="3.30.830.10:FF:000039">
    <property type="entry name" value="Ubiquinol-cytochrome c reductase core subunit 2"/>
    <property type="match status" value="1"/>
</dbReference>
<organism evidence="15 16">
    <name type="scientific">Phyllachora maydis</name>
    <dbReference type="NCBI Taxonomy" id="1825666"/>
    <lineage>
        <taxon>Eukaryota</taxon>
        <taxon>Fungi</taxon>
        <taxon>Dikarya</taxon>
        <taxon>Ascomycota</taxon>
        <taxon>Pezizomycotina</taxon>
        <taxon>Sordariomycetes</taxon>
        <taxon>Sordariomycetidae</taxon>
        <taxon>Phyllachorales</taxon>
        <taxon>Phyllachoraceae</taxon>
        <taxon>Phyllachora</taxon>
    </lineage>
</organism>
<evidence type="ECO:0000256" key="4">
    <source>
        <dbReference type="ARBA" id="ARBA00022660"/>
    </source>
</evidence>
<evidence type="ECO:0000256" key="9">
    <source>
        <dbReference type="ARBA" id="ARBA00023136"/>
    </source>
</evidence>
<dbReference type="InterPro" id="IPR007863">
    <property type="entry name" value="Peptidase_M16_C"/>
</dbReference>
<evidence type="ECO:0000256" key="7">
    <source>
        <dbReference type="ARBA" id="ARBA00022982"/>
    </source>
</evidence>
<evidence type="ECO:0000256" key="3">
    <source>
        <dbReference type="ARBA" id="ARBA00022448"/>
    </source>
</evidence>
<dbReference type="EMBL" id="JAQQPM010000005">
    <property type="protein sequence ID" value="KAK2071590.1"/>
    <property type="molecule type" value="Genomic_DNA"/>
</dbReference>
<comment type="similarity">
    <text evidence="2">Belongs to the eukaryotic ATPase epsilon family.</text>
</comment>
<dbReference type="FunFam" id="1.10.1620.20:FF:000003">
    <property type="entry name" value="Mitochondrial ATP synthase epsilon chain domain-containing protein"/>
    <property type="match status" value="1"/>
</dbReference>
<dbReference type="Gene3D" id="3.30.830.10">
    <property type="entry name" value="Metalloenzyme, LuxS/M16 peptidase-like"/>
    <property type="match status" value="2"/>
</dbReference>
<keyword evidence="6" id="KW-0809">Transit peptide</keyword>
<dbReference type="Pfam" id="PF00675">
    <property type="entry name" value="Peptidase_M16"/>
    <property type="match status" value="1"/>
</dbReference>
<evidence type="ECO:0000259" key="13">
    <source>
        <dbReference type="Pfam" id="PF00675"/>
    </source>
</evidence>
<keyword evidence="5" id="KW-0999">Mitochondrion inner membrane</keyword>
<dbReference type="FunFam" id="3.30.830.10:FF:000021">
    <property type="entry name" value="Cytochrome b-c1 complex subunit 2"/>
    <property type="match status" value="1"/>
</dbReference>
<comment type="subcellular location">
    <subcellularLocation>
        <location evidence="1">Mitochondrion inner membrane</location>
        <topology evidence="1">Peripheral membrane protein</topology>
        <orientation evidence="1">Matrix side</orientation>
    </subcellularLocation>
</comment>
<dbReference type="InterPro" id="IPR006721">
    <property type="entry name" value="ATP_synth_F1_esu_mt"/>
</dbReference>
<dbReference type="GO" id="GO:0005743">
    <property type="term" value="C:mitochondrial inner membrane"/>
    <property type="evidence" value="ECO:0007669"/>
    <property type="project" value="UniProtKB-SubCell"/>
</dbReference>
<dbReference type="AlphaFoldDB" id="A0AAD9I6N4"/>
<comment type="similarity">
    <text evidence="10">Belongs to the peptidase M16 family. UQCRC2/QCR2 subfamily.</text>
</comment>
<dbReference type="Pfam" id="PF05193">
    <property type="entry name" value="Peptidase_M16_C"/>
    <property type="match status" value="1"/>
</dbReference>
<dbReference type="InterPro" id="IPR050361">
    <property type="entry name" value="MPP/UQCRC_Complex"/>
</dbReference>
<evidence type="ECO:0000259" key="14">
    <source>
        <dbReference type="Pfam" id="PF05193"/>
    </source>
</evidence>
<dbReference type="PANTHER" id="PTHR11851:SF209">
    <property type="entry name" value="CYTOCHROME B-C1 COMPLEX SUBUNIT 2, MITOCHONDRIAL"/>
    <property type="match status" value="1"/>
</dbReference>
<feature type="domain" description="Peptidase M16 N-terminal" evidence="13">
    <location>
        <begin position="48"/>
        <end position="185"/>
    </location>
</feature>
<keyword evidence="16" id="KW-1185">Reference proteome</keyword>
<dbReference type="InterPro" id="IPR036742">
    <property type="entry name" value="ATP_synth_F1_esu_sf_mt"/>
</dbReference>
<feature type="domain" description="Peptidase M16 C-terminal" evidence="14">
    <location>
        <begin position="199"/>
        <end position="372"/>
    </location>
</feature>
<keyword evidence="9" id="KW-0472">Membrane</keyword>
<dbReference type="GO" id="GO:0045259">
    <property type="term" value="C:proton-transporting ATP synthase complex"/>
    <property type="evidence" value="ECO:0007669"/>
    <property type="project" value="InterPro"/>
</dbReference>
<evidence type="ECO:0000256" key="11">
    <source>
        <dbReference type="ARBA" id="ARBA00040751"/>
    </source>
</evidence>
<evidence type="ECO:0000313" key="16">
    <source>
        <dbReference type="Proteomes" id="UP001217918"/>
    </source>
</evidence>
<accession>A0AAD9I6N4</accession>
<evidence type="ECO:0000256" key="2">
    <source>
        <dbReference type="ARBA" id="ARBA00009502"/>
    </source>
</evidence>
<evidence type="ECO:0000256" key="1">
    <source>
        <dbReference type="ARBA" id="ARBA00004443"/>
    </source>
</evidence>
<keyword evidence="8" id="KW-0496">Mitochondrion</keyword>
<dbReference type="GO" id="GO:0046872">
    <property type="term" value="F:metal ion binding"/>
    <property type="evidence" value="ECO:0007669"/>
    <property type="project" value="InterPro"/>
</dbReference>
<sequence length="551" mass="58597">MISRSALTRGTQLALRRQATGKTAQRGFAAAASEHSSYESTNIAGINVASRDDHGPTTRLAIVAKAGTRYQPLPGLTIGLEEFAFKNTKKRSALRIVRESELLGGQLSAFHTREALVLQASFLREHLPYFAELLAEVVSETKYTTYEFHEDVERVLALKKYKVEASALALDDAHTTAFHTGLGAPVQLASTVPVAEYLNENTVAAFADAAYTKPNMAVVADGASQAGLSKWIDQFFKDVSSSSQSSLNTTGSKYFGGEQRTAKPGPNAYIIAFPGYSLSSPSPELAVIVALLGGQSNVKWAPGFTLLSKAAAHAVGGHARATNYAYSDAGLLTIEIGGSASAVRKIAEESVTGLKKVAASGVSKEDLTKAIAKAKFDLLAASELGGVGLVSSGTSLIHGQQPIQFSSTLKSLESVTADKVKSAAKALLDGKATVVAVGDLHVLPFAEEIGLRLTLDIDRQKRNLLLSKQHRRIITMAFAWKAAGISYNRYLAIAARAVRRSLKEDKRIIAERRGESELRVAKWQNGKQGDPKNLAEANAALAVENASAGSS</sequence>
<keyword evidence="7" id="KW-0249">Electron transport</keyword>
<reference evidence="15" key="1">
    <citation type="journal article" date="2023" name="Mol. Plant Microbe Interact.">
        <title>Elucidating the Obligate Nature and Biological Capacity of an Invasive Fungal Corn Pathogen.</title>
        <authorList>
            <person name="MacCready J.S."/>
            <person name="Roggenkamp E.M."/>
            <person name="Gdanetz K."/>
            <person name="Chilvers M.I."/>
        </authorList>
    </citation>
    <scope>NUCLEOTIDE SEQUENCE</scope>
    <source>
        <strain evidence="15">PM02</strain>
    </source>
</reference>
<dbReference type="Pfam" id="PF04627">
    <property type="entry name" value="ATP-synt_Eps"/>
    <property type="match status" value="1"/>
</dbReference>
<keyword evidence="3" id="KW-0813">Transport</keyword>
<evidence type="ECO:0000256" key="5">
    <source>
        <dbReference type="ARBA" id="ARBA00022792"/>
    </source>
</evidence>
<dbReference type="CDD" id="cd12153">
    <property type="entry name" value="F1-ATPase_epsilon"/>
    <property type="match status" value="1"/>
</dbReference>
<comment type="caution">
    <text evidence="15">The sequence shown here is derived from an EMBL/GenBank/DDBJ whole genome shotgun (WGS) entry which is preliminary data.</text>
</comment>
<dbReference type="SUPFAM" id="SSF48690">
    <property type="entry name" value="Epsilon subunit of mitochondrial F1F0-ATP synthase"/>
    <property type="match status" value="1"/>
</dbReference>
<evidence type="ECO:0000256" key="8">
    <source>
        <dbReference type="ARBA" id="ARBA00023128"/>
    </source>
</evidence>
<dbReference type="SUPFAM" id="SSF63411">
    <property type="entry name" value="LuxS/MPP-like metallohydrolase"/>
    <property type="match status" value="2"/>
</dbReference>
<evidence type="ECO:0000256" key="10">
    <source>
        <dbReference type="ARBA" id="ARBA00038146"/>
    </source>
</evidence>
<dbReference type="GO" id="GO:0046933">
    <property type="term" value="F:proton-transporting ATP synthase activity, rotational mechanism"/>
    <property type="evidence" value="ECO:0007669"/>
    <property type="project" value="InterPro"/>
</dbReference>
<gene>
    <name evidence="15" type="ORF">P8C59_005999</name>
</gene>
<evidence type="ECO:0000256" key="12">
    <source>
        <dbReference type="ARBA" id="ARBA00041372"/>
    </source>
</evidence>
<evidence type="ECO:0000256" key="6">
    <source>
        <dbReference type="ARBA" id="ARBA00022946"/>
    </source>
</evidence>
<proteinExistence type="inferred from homology"/>
<dbReference type="Proteomes" id="UP001217918">
    <property type="component" value="Unassembled WGS sequence"/>
</dbReference>
<protein>
    <recommendedName>
        <fullName evidence="11">Cytochrome b-c1 complex subunit 2, mitochondrial</fullName>
    </recommendedName>
    <alternativeName>
        <fullName evidence="12">Core protein II</fullName>
    </alternativeName>
</protein>
<keyword evidence="4" id="KW-0679">Respiratory chain</keyword>
<name>A0AAD9I6N4_9PEZI</name>
<dbReference type="Gene3D" id="1.10.1620.20">
    <property type="entry name" value="ATP synthase, F1 complex, epsilon subunit superfamily, mitochondrial"/>
    <property type="match status" value="1"/>
</dbReference>
<evidence type="ECO:0000313" key="15">
    <source>
        <dbReference type="EMBL" id="KAK2071590.1"/>
    </source>
</evidence>
<dbReference type="InterPro" id="IPR011249">
    <property type="entry name" value="Metalloenz_LuxS/M16"/>
</dbReference>